<dbReference type="EMBL" id="MLCA01000006">
    <property type="protein sequence ID" value="MEE7490858.1"/>
    <property type="molecule type" value="Genomic_DNA"/>
</dbReference>
<feature type="region of interest" description="Disordered" evidence="1">
    <location>
        <begin position="21"/>
        <end position="86"/>
    </location>
</feature>
<feature type="compositionally biased region" description="Low complexity" evidence="1">
    <location>
        <begin position="21"/>
        <end position="43"/>
    </location>
</feature>
<keyword evidence="4" id="KW-1185">Reference proteome</keyword>
<name>A0ABU7TMG8_9HYPH</name>
<evidence type="ECO:0000256" key="2">
    <source>
        <dbReference type="SAM" id="SignalP"/>
    </source>
</evidence>
<evidence type="ECO:0000313" key="3">
    <source>
        <dbReference type="EMBL" id="MEE7490858.1"/>
    </source>
</evidence>
<dbReference type="Proteomes" id="UP001355206">
    <property type="component" value="Unassembled WGS sequence"/>
</dbReference>
<proteinExistence type="predicted"/>
<accession>A0ABU7TMG8</accession>
<organism evidence="3 4">
    <name type="scientific">Methylobacterium oryzae</name>
    <dbReference type="NCBI Taxonomy" id="334852"/>
    <lineage>
        <taxon>Bacteria</taxon>
        <taxon>Pseudomonadati</taxon>
        <taxon>Pseudomonadota</taxon>
        <taxon>Alphaproteobacteria</taxon>
        <taxon>Hyphomicrobiales</taxon>
        <taxon>Methylobacteriaceae</taxon>
        <taxon>Methylobacterium</taxon>
    </lineage>
</organism>
<gene>
    <name evidence="3" type="ORF">MOTC310_10465</name>
</gene>
<feature type="signal peptide" evidence="2">
    <location>
        <begin position="1"/>
        <end position="24"/>
    </location>
</feature>
<protein>
    <submittedName>
        <fullName evidence="3">Uncharacterized protein</fullName>
    </submittedName>
</protein>
<keyword evidence="2" id="KW-0732">Signal</keyword>
<feature type="chain" id="PRO_5047456532" evidence="2">
    <location>
        <begin position="25"/>
        <end position="86"/>
    </location>
</feature>
<sequence>MTRSIPALLLAAATMAALPAAAWAQDRSGAGTTAPAETAPKPAADTKDPGKTATEAVTHPSAVPPTEGEVGTGKPPATGDAPAAGR</sequence>
<comment type="caution">
    <text evidence="3">The sequence shown here is derived from an EMBL/GenBank/DDBJ whole genome shotgun (WGS) entry which is preliminary data.</text>
</comment>
<evidence type="ECO:0000256" key="1">
    <source>
        <dbReference type="SAM" id="MobiDB-lite"/>
    </source>
</evidence>
<evidence type="ECO:0000313" key="4">
    <source>
        <dbReference type="Proteomes" id="UP001355206"/>
    </source>
</evidence>
<reference evidence="3 4" key="1">
    <citation type="journal article" date="2012" name="Genet. Mol. Biol.">
        <title>Analysis of 16S rRNA and mxaF genes revealing insights into Methylobacterium niche-specific plant association.</title>
        <authorList>
            <person name="Dourado M.N."/>
            <person name="Andreote F.D."/>
            <person name="Dini-Andreote F."/>
            <person name="Conti R."/>
            <person name="Araujo J.M."/>
            <person name="Araujo W.L."/>
        </authorList>
    </citation>
    <scope>NUCLEOTIDE SEQUENCE [LARGE SCALE GENOMIC DNA]</scope>
    <source>
        <strain evidence="3 4">TC3-10</strain>
    </source>
</reference>
<dbReference type="RefSeq" id="WP_331294497.1">
    <property type="nucleotide sequence ID" value="NZ_MLBR01000024.1"/>
</dbReference>